<dbReference type="AlphaFoldDB" id="A0A381Q0C6"/>
<accession>A0A381Q0C6</accession>
<protein>
    <submittedName>
        <fullName evidence="2">Uncharacterized protein</fullName>
    </submittedName>
</protein>
<evidence type="ECO:0000313" key="2">
    <source>
        <dbReference type="EMBL" id="SUZ72762.1"/>
    </source>
</evidence>
<feature type="region of interest" description="Disordered" evidence="1">
    <location>
        <begin position="33"/>
        <end position="59"/>
    </location>
</feature>
<proteinExistence type="predicted"/>
<evidence type="ECO:0000256" key="1">
    <source>
        <dbReference type="SAM" id="MobiDB-lite"/>
    </source>
</evidence>
<sequence length="87" mass="9776">MHELNLIGMYFGEASRRVNENREKDHGDHYGLVAERAGDPEPSIKDGGQGHYGRRVDDHGKWSKPLFEGTKACGHKSQRYAGHDADQ</sequence>
<reference evidence="2" key="1">
    <citation type="submission" date="2018-05" db="EMBL/GenBank/DDBJ databases">
        <authorList>
            <person name="Lanie J.A."/>
            <person name="Ng W.-L."/>
            <person name="Kazmierczak K.M."/>
            <person name="Andrzejewski T.M."/>
            <person name="Davidsen T.M."/>
            <person name="Wayne K.J."/>
            <person name="Tettelin H."/>
            <person name="Glass J.I."/>
            <person name="Rusch D."/>
            <person name="Podicherti R."/>
            <person name="Tsui H.-C.T."/>
            <person name="Winkler M.E."/>
        </authorList>
    </citation>
    <scope>NUCLEOTIDE SEQUENCE</scope>
</reference>
<feature type="region of interest" description="Disordered" evidence="1">
    <location>
        <begin position="68"/>
        <end position="87"/>
    </location>
</feature>
<gene>
    <name evidence="2" type="ORF">METZ01_LOCUS25616</name>
</gene>
<organism evidence="2">
    <name type="scientific">marine metagenome</name>
    <dbReference type="NCBI Taxonomy" id="408172"/>
    <lineage>
        <taxon>unclassified sequences</taxon>
        <taxon>metagenomes</taxon>
        <taxon>ecological metagenomes</taxon>
    </lineage>
</organism>
<dbReference type="EMBL" id="UINC01001157">
    <property type="protein sequence ID" value="SUZ72762.1"/>
    <property type="molecule type" value="Genomic_DNA"/>
</dbReference>
<name>A0A381Q0C6_9ZZZZ</name>